<organism evidence="4 5">
    <name type="scientific">Oceanobacillus bengalensis</name>
    <dbReference type="NCBI Taxonomy" id="1435466"/>
    <lineage>
        <taxon>Bacteria</taxon>
        <taxon>Bacillati</taxon>
        <taxon>Bacillota</taxon>
        <taxon>Bacilli</taxon>
        <taxon>Bacillales</taxon>
        <taxon>Bacillaceae</taxon>
        <taxon>Oceanobacillus</taxon>
    </lineage>
</organism>
<evidence type="ECO:0000256" key="2">
    <source>
        <dbReference type="ARBA" id="ARBA00022679"/>
    </source>
</evidence>
<feature type="domain" description="Glycosyltransferase subfamily 4-like N-terminal" evidence="3">
    <location>
        <begin position="18"/>
        <end position="197"/>
    </location>
</feature>
<proteinExistence type="predicted"/>
<dbReference type="EMBL" id="RBZO01000004">
    <property type="protein sequence ID" value="RKQ17552.1"/>
    <property type="molecule type" value="Genomic_DNA"/>
</dbReference>
<keyword evidence="1" id="KW-0328">Glycosyltransferase</keyword>
<accession>A0A494Z4U2</accession>
<dbReference type="GO" id="GO:0016757">
    <property type="term" value="F:glycosyltransferase activity"/>
    <property type="evidence" value="ECO:0007669"/>
    <property type="project" value="UniProtKB-KW"/>
</dbReference>
<protein>
    <submittedName>
        <fullName evidence="4">Glycosyltransferase</fullName>
    </submittedName>
</protein>
<dbReference type="PANTHER" id="PTHR12526:SF629">
    <property type="entry name" value="TEICHURONIC ACID BIOSYNTHESIS GLYCOSYLTRANSFERASE TUAH-RELATED"/>
    <property type="match status" value="1"/>
</dbReference>
<dbReference type="AlphaFoldDB" id="A0A494Z4U2"/>
<dbReference type="Proteomes" id="UP000281813">
    <property type="component" value="Unassembled WGS sequence"/>
</dbReference>
<dbReference type="SUPFAM" id="SSF53756">
    <property type="entry name" value="UDP-Glycosyltransferase/glycogen phosphorylase"/>
    <property type="match status" value="1"/>
</dbReference>
<dbReference type="Gene3D" id="3.40.50.2000">
    <property type="entry name" value="Glycogen Phosphorylase B"/>
    <property type="match status" value="2"/>
</dbReference>
<dbReference type="Pfam" id="PF13692">
    <property type="entry name" value="Glyco_trans_1_4"/>
    <property type="match status" value="1"/>
</dbReference>
<dbReference type="OrthoDB" id="9813214at2"/>
<dbReference type="InterPro" id="IPR028098">
    <property type="entry name" value="Glyco_trans_4-like_N"/>
</dbReference>
<sequence>MVIAHHPFLDARIFKKEAKSLVKKGHRVTMIVPRNNGKLLDIDGTPFNNRFREKVFTHEGIRIVTYNSEIAMQGLNKVLADEAVWNREGFNNQLTQLAIQEDADIYHTHEFLSLFAGIGVKRLMKSRRGKNIKLIYDSHELTPDPLDPRYTIERRDLLKEKLLTMLNEVDYIITVSDAIKSWYLSHKPELPVEVIYNSPPLAKNYVPKDNDKEGLTIGYVGNFYDNKGSGEKLIDIAESCSKQMDFQCKIIGGSRFGSSLKIPKHLESNIKSTGWVEFGTIPEHLKEVDIGWIDLENVDQSLNNNYAMPNKFFSYLNNGIPVLVNKCQEMAEFIRRYKCGYVIDKYNATSQDYKDALVYLNENKKELKEMSQNGRKVMENLYSWEKMEVRLINVYNKLQGI</sequence>
<keyword evidence="5" id="KW-1185">Reference proteome</keyword>
<name>A0A494Z4U2_9BACI</name>
<comment type="caution">
    <text evidence="4">The sequence shown here is derived from an EMBL/GenBank/DDBJ whole genome shotgun (WGS) entry which is preliminary data.</text>
</comment>
<reference evidence="4 5" key="1">
    <citation type="journal article" date="2015" name="Antonie Van Leeuwenhoek">
        <title>Oceanobacillus bengalensis sp. nov., a bacterium isolated from seawater of the Bay of Bengal.</title>
        <authorList>
            <person name="Yongchang O."/>
            <person name="Xiang W."/>
            <person name="Wang G."/>
        </authorList>
    </citation>
    <scope>NUCLEOTIDE SEQUENCE [LARGE SCALE GENOMIC DNA]</scope>
    <source>
        <strain evidence="4 5">MCCC 1K00260</strain>
    </source>
</reference>
<evidence type="ECO:0000313" key="4">
    <source>
        <dbReference type="EMBL" id="RKQ17552.1"/>
    </source>
</evidence>
<keyword evidence="2 4" id="KW-0808">Transferase</keyword>
<gene>
    <name evidence="4" type="ORF">D8M05_03910</name>
</gene>
<evidence type="ECO:0000259" key="3">
    <source>
        <dbReference type="Pfam" id="PF13439"/>
    </source>
</evidence>
<evidence type="ECO:0000313" key="5">
    <source>
        <dbReference type="Proteomes" id="UP000281813"/>
    </source>
</evidence>
<dbReference type="Pfam" id="PF13439">
    <property type="entry name" value="Glyco_transf_4"/>
    <property type="match status" value="1"/>
</dbReference>
<evidence type="ECO:0000256" key="1">
    <source>
        <dbReference type="ARBA" id="ARBA00022676"/>
    </source>
</evidence>
<dbReference type="PANTHER" id="PTHR12526">
    <property type="entry name" value="GLYCOSYLTRANSFERASE"/>
    <property type="match status" value="1"/>
</dbReference>